<proteinExistence type="predicted"/>
<dbReference type="Proteomes" id="UP000717634">
    <property type="component" value="Unassembled WGS sequence"/>
</dbReference>
<dbReference type="EMBL" id="JAAVTK010000003">
    <property type="protein sequence ID" value="NKI88859.1"/>
    <property type="molecule type" value="Genomic_DNA"/>
</dbReference>
<name>A0ABX1HG47_9BACT</name>
<evidence type="ECO:0000313" key="3">
    <source>
        <dbReference type="Proteomes" id="UP000717634"/>
    </source>
</evidence>
<dbReference type="RefSeq" id="WP_168672502.1">
    <property type="nucleotide sequence ID" value="NZ_JAAVTK010000003.1"/>
</dbReference>
<sequence>MKRTALLFLAVSSLLAACTSTRDEMGKAGVDRTPVVHNTIVDCPVYDGMKKTSIILAQTTSGNEVQVTDTINAYFVRVRLEKDGQTKVGYMDRRCFGERGNERGNRKMK</sequence>
<dbReference type="PROSITE" id="PS51257">
    <property type="entry name" value="PROKAR_LIPOPROTEIN"/>
    <property type="match status" value="1"/>
</dbReference>
<keyword evidence="1" id="KW-0732">Signal</keyword>
<comment type="caution">
    <text evidence="2">The sequence shown here is derived from an EMBL/GenBank/DDBJ whole genome shotgun (WGS) entry which is preliminary data.</text>
</comment>
<organism evidence="2 3">
    <name type="scientific">Hymenobacter artigasi</name>
    <dbReference type="NCBI Taxonomy" id="2719616"/>
    <lineage>
        <taxon>Bacteria</taxon>
        <taxon>Pseudomonadati</taxon>
        <taxon>Bacteroidota</taxon>
        <taxon>Cytophagia</taxon>
        <taxon>Cytophagales</taxon>
        <taxon>Hymenobacteraceae</taxon>
        <taxon>Hymenobacter</taxon>
    </lineage>
</organism>
<accession>A0ABX1HG47</accession>
<protein>
    <recommendedName>
        <fullName evidence="4">SH3 domain-containing protein</fullName>
    </recommendedName>
</protein>
<feature type="chain" id="PRO_5047111471" description="SH3 domain-containing protein" evidence="1">
    <location>
        <begin position="17"/>
        <end position="109"/>
    </location>
</feature>
<evidence type="ECO:0008006" key="4">
    <source>
        <dbReference type="Google" id="ProtNLM"/>
    </source>
</evidence>
<reference evidence="2 3" key="1">
    <citation type="submission" date="2020-03" db="EMBL/GenBank/DDBJ databases">
        <title>Genomic Encyclopedia of Type Strains, Phase IV (KMG-V): Genome sequencing to study the core and pangenomes of soil and plant-associated prokaryotes.</title>
        <authorList>
            <person name="Whitman W."/>
        </authorList>
    </citation>
    <scope>NUCLEOTIDE SEQUENCE [LARGE SCALE GENOMIC DNA]</scope>
    <source>
        <strain evidence="2 3">1B</strain>
    </source>
</reference>
<evidence type="ECO:0000256" key="1">
    <source>
        <dbReference type="SAM" id="SignalP"/>
    </source>
</evidence>
<gene>
    <name evidence="2" type="ORF">HBN54_001452</name>
</gene>
<keyword evidence="3" id="KW-1185">Reference proteome</keyword>
<feature type="signal peptide" evidence="1">
    <location>
        <begin position="1"/>
        <end position="16"/>
    </location>
</feature>
<evidence type="ECO:0000313" key="2">
    <source>
        <dbReference type="EMBL" id="NKI88859.1"/>
    </source>
</evidence>